<gene>
    <name evidence="1" type="ORF">HANVADRAFT_94329</name>
</gene>
<sequence>MPIQKDKIIWPTESDFVQRKDTFFYKNNKIPFVLGKLIKYGRISSITMCLIYYITYNCIIPNLEIISKQRKMFNLKVLLQTRQVLHNFVEKLKLIEKRKTDSHARIKVQLNHINTQINKIKINKKNRITDSANDLGSLITELSDHVAQETEIQRIPKEVFKENLSKKADTFNKTIRELKLVF</sequence>
<protein>
    <submittedName>
        <fullName evidence="1">Uncharacterized protein</fullName>
    </submittedName>
</protein>
<keyword evidence="2" id="KW-1185">Reference proteome</keyword>
<evidence type="ECO:0000313" key="1">
    <source>
        <dbReference type="EMBL" id="OBA25961.1"/>
    </source>
</evidence>
<dbReference type="AlphaFoldDB" id="A0A1B7TB55"/>
<reference evidence="2" key="1">
    <citation type="journal article" date="2016" name="Proc. Natl. Acad. Sci. U.S.A.">
        <title>Comparative genomics of biotechnologically important yeasts.</title>
        <authorList>
            <person name="Riley R."/>
            <person name="Haridas S."/>
            <person name="Wolfe K.H."/>
            <person name="Lopes M.R."/>
            <person name="Hittinger C.T."/>
            <person name="Goeker M."/>
            <person name="Salamov A.A."/>
            <person name="Wisecaver J.H."/>
            <person name="Long T.M."/>
            <person name="Calvey C.H."/>
            <person name="Aerts A.L."/>
            <person name="Barry K.W."/>
            <person name="Choi C."/>
            <person name="Clum A."/>
            <person name="Coughlan A.Y."/>
            <person name="Deshpande S."/>
            <person name="Douglass A.P."/>
            <person name="Hanson S.J."/>
            <person name="Klenk H.-P."/>
            <person name="LaButti K.M."/>
            <person name="Lapidus A."/>
            <person name="Lindquist E.A."/>
            <person name="Lipzen A.M."/>
            <person name="Meier-Kolthoff J.P."/>
            <person name="Ohm R.A."/>
            <person name="Otillar R.P."/>
            <person name="Pangilinan J.L."/>
            <person name="Peng Y."/>
            <person name="Rokas A."/>
            <person name="Rosa C.A."/>
            <person name="Scheuner C."/>
            <person name="Sibirny A.A."/>
            <person name="Slot J.C."/>
            <person name="Stielow J.B."/>
            <person name="Sun H."/>
            <person name="Kurtzman C.P."/>
            <person name="Blackwell M."/>
            <person name="Grigoriev I.V."/>
            <person name="Jeffries T.W."/>
        </authorList>
    </citation>
    <scope>NUCLEOTIDE SEQUENCE [LARGE SCALE GENOMIC DNA]</scope>
    <source>
        <strain evidence="2">NRRL Y-1626</strain>
    </source>
</reference>
<comment type="caution">
    <text evidence="1">The sequence shown here is derived from an EMBL/GenBank/DDBJ whole genome shotgun (WGS) entry which is preliminary data.</text>
</comment>
<proteinExistence type="predicted"/>
<evidence type="ECO:0000313" key="2">
    <source>
        <dbReference type="Proteomes" id="UP000092321"/>
    </source>
</evidence>
<organism evidence="1 2">
    <name type="scientific">Hanseniaspora valbyensis NRRL Y-1626</name>
    <dbReference type="NCBI Taxonomy" id="766949"/>
    <lineage>
        <taxon>Eukaryota</taxon>
        <taxon>Fungi</taxon>
        <taxon>Dikarya</taxon>
        <taxon>Ascomycota</taxon>
        <taxon>Saccharomycotina</taxon>
        <taxon>Saccharomycetes</taxon>
        <taxon>Saccharomycodales</taxon>
        <taxon>Saccharomycodaceae</taxon>
        <taxon>Hanseniaspora</taxon>
    </lineage>
</organism>
<dbReference type="OrthoDB" id="10348784at2759"/>
<accession>A0A1B7TB55</accession>
<dbReference type="EMBL" id="LXPE01000031">
    <property type="protein sequence ID" value="OBA25961.1"/>
    <property type="molecule type" value="Genomic_DNA"/>
</dbReference>
<dbReference type="Proteomes" id="UP000092321">
    <property type="component" value="Unassembled WGS sequence"/>
</dbReference>
<name>A0A1B7TB55_9ASCO</name>